<dbReference type="PROSITE" id="PS00107">
    <property type="entry name" value="PROTEIN_KINASE_ATP"/>
    <property type="match status" value="1"/>
</dbReference>
<feature type="transmembrane region" description="Helical" evidence="7">
    <location>
        <begin position="401"/>
        <end position="423"/>
    </location>
</feature>
<keyword evidence="9" id="KW-0723">Serine/threonine-protein kinase</keyword>
<evidence type="ECO:0000256" key="5">
    <source>
        <dbReference type="PROSITE-ProRule" id="PRU10141"/>
    </source>
</evidence>
<dbReference type="PROSITE" id="PS00108">
    <property type="entry name" value="PROTEIN_KINASE_ST"/>
    <property type="match status" value="1"/>
</dbReference>
<accession>A0A7W9YJM7</accession>
<dbReference type="PROSITE" id="PS50011">
    <property type="entry name" value="PROTEIN_KINASE_DOM"/>
    <property type="match status" value="1"/>
</dbReference>
<keyword evidence="4 5" id="KW-0067">ATP-binding</keyword>
<evidence type="ECO:0000259" key="8">
    <source>
        <dbReference type="PROSITE" id="PS50011"/>
    </source>
</evidence>
<feature type="region of interest" description="Disordered" evidence="6">
    <location>
        <begin position="360"/>
        <end position="399"/>
    </location>
</feature>
<evidence type="ECO:0000256" key="2">
    <source>
        <dbReference type="ARBA" id="ARBA00022741"/>
    </source>
</evidence>
<feature type="binding site" evidence="5">
    <location>
        <position position="113"/>
    </location>
    <ligand>
        <name>ATP</name>
        <dbReference type="ChEBI" id="CHEBI:30616"/>
    </ligand>
</feature>
<dbReference type="EMBL" id="JACHDS010000001">
    <property type="protein sequence ID" value="MBB6173397.1"/>
    <property type="molecule type" value="Genomic_DNA"/>
</dbReference>
<keyword evidence="3 9" id="KW-0418">Kinase</keyword>
<feature type="region of interest" description="Disordered" evidence="6">
    <location>
        <begin position="526"/>
        <end position="610"/>
    </location>
</feature>
<dbReference type="PANTHER" id="PTHR43289">
    <property type="entry name" value="MITOGEN-ACTIVATED PROTEIN KINASE KINASE KINASE 20-RELATED"/>
    <property type="match status" value="1"/>
</dbReference>
<keyword evidence="1" id="KW-0808">Transferase</keyword>
<feature type="transmembrane region" description="Helical" evidence="7">
    <location>
        <begin position="23"/>
        <end position="47"/>
    </location>
</feature>
<keyword evidence="7" id="KW-0472">Membrane</keyword>
<organism evidence="9 10">
    <name type="scientific">Nocardiopsis mwathae</name>
    <dbReference type="NCBI Taxonomy" id="1472723"/>
    <lineage>
        <taxon>Bacteria</taxon>
        <taxon>Bacillati</taxon>
        <taxon>Actinomycetota</taxon>
        <taxon>Actinomycetes</taxon>
        <taxon>Streptosporangiales</taxon>
        <taxon>Nocardiopsidaceae</taxon>
        <taxon>Nocardiopsis</taxon>
    </lineage>
</organism>
<evidence type="ECO:0000313" key="9">
    <source>
        <dbReference type="EMBL" id="MBB6173397.1"/>
    </source>
</evidence>
<dbReference type="Pfam" id="PF00069">
    <property type="entry name" value="Pkinase"/>
    <property type="match status" value="1"/>
</dbReference>
<dbReference type="SMART" id="SM00220">
    <property type="entry name" value="S_TKc"/>
    <property type="match status" value="1"/>
</dbReference>
<evidence type="ECO:0000256" key="6">
    <source>
        <dbReference type="SAM" id="MobiDB-lite"/>
    </source>
</evidence>
<dbReference type="PANTHER" id="PTHR43289:SF34">
    <property type="entry name" value="SERINE_THREONINE-PROTEIN KINASE YBDM-RELATED"/>
    <property type="match status" value="1"/>
</dbReference>
<reference evidence="9 10" key="1">
    <citation type="submission" date="2020-08" db="EMBL/GenBank/DDBJ databases">
        <title>Sequencing the genomes of 1000 actinobacteria strains.</title>
        <authorList>
            <person name="Klenk H.-P."/>
        </authorList>
    </citation>
    <scope>NUCLEOTIDE SEQUENCE [LARGE SCALE GENOMIC DNA]</scope>
    <source>
        <strain evidence="9 10">DSM 46659</strain>
    </source>
</reference>
<dbReference type="RefSeq" id="WP_246421786.1">
    <property type="nucleotide sequence ID" value="NZ_JACHDS010000001.1"/>
</dbReference>
<dbReference type="GO" id="GO:0005524">
    <property type="term" value="F:ATP binding"/>
    <property type="evidence" value="ECO:0007669"/>
    <property type="project" value="UniProtKB-UniRule"/>
</dbReference>
<dbReference type="SUPFAM" id="SSF56112">
    <property type="entry name" value="Protein kinase-like (PK-like)"/>
    <property type="match status" value="1"/>
</dbReference>
<name>A0A7W9YJM7_9ACTN</name>
<keyword evidence="7" id="KW-0812">Transmembrane</keyword>
<dbReference type="InterPro" id="IPR008271">
    <property type="entry name" value="Ser/Thr_kinase_AS"/>
</dbReference>
<keyword evidence="7" id="KW-1133">Transmembrane helix</keyword>
<proteinExistence type="predicted"/>
<feature type="transmembrane region" description="Helical" evidence="7">
    <location>
        <begin position="464"/>
        <end position="484"/>
    </location>
</feature>
<evidence type="ECO:0000256" key="1">
    <source>
        <dbReference type="ARBA" id="ARBA00022679"/>
    </source>
</evidence>
<evidence type="ECO:0000256" key="7">
    <source>
        <dbReference type="SAM" id="Phobius"/>
    </source>
</evidence>
<protein>
    <submittedName>
        <fullName evidence="9">Serine/threonine protein kinase</fullName>
    </submittedName>
</protein>
<dbReference type="InterPro" id="IPR017441">
    <property type="entry name" value="Protein_kinase_ATP_BS"/>
</dbReference>
<dbReference type="GO" id="GO:0004674">
    <property type="term" value="F:protein serine/threonine kinase activity"/>
    <property type="evidence" value="ECO:0007669"/>
    <property type="project" value="UniProtKB-KW"/>
</dbReference>
<comment type="caution">
    <text evidence="9">The sequence shown here is derived from an EMBL/GenBank/DDBJ whole genome shotgun (WGS) entry which is preliminary data.</text>
</comment>
<dbReference type="AlphaFoldDB" id="A0A7W9YJM7"/>
<gene>
    <name evidence="9" type="ORF">HNR23_003457</name>
</gene>
<keyword evidence="2 5" id="KW-0547">Nucleotide-binding</keyword>
<feature type="domain" description="Protein kinase" evidence="8">
    <location>
        <begin position="85"/>
        <end position="336"/>
    </location>
</feature>
<feature type="transmembrane region" description="Helical" evidence="7">
    <location>
        <begin position="435"/>
        <end position="457"/>
    </location>
</feature>
<dbReference type="InterPro" id="IPR011009">
    <property type="entry name" value="Kinase-like_dom_sf"/>
</dbReference>
<keyword evidence="10" id="KW-1185">Reference proteome</keyword>
<evidence type="ECO:0000256" key="4">
    <source>
        <dbReference type="ARBA" id="ARBA00022840"/>
    </source>
</evidence>
<dbReference type="CDD" id="cd14014">
    <property type="entry name" value="STKc_PknB_like"/>
    <property type="match status" value="1"/>
</dbReference>
<dbReference type="Gene3D" id="1.10.510.10">
    <property type="entry name" value="Transferase(Phosphotransferase) domain 1"/>
    <property type="match status" value="1"/>
</dbReference>
<evidence type="ECO:0000313" key="10">
    <source>
        <dbReference type="Proteomes" id="UP000546642"/>
    </source>
</evidence>
<dbReference type="Proteomes" id="UP000546642">
    <property type="component" value="Unassembled WGS sequence"/>
</dbReference>
<sequence length="684" mass="70152">MEFDAERSRAILERGLAAANSSAISPVVTVVAALAASAVIVVVVVLWTRRGPRSNEAGATTGTTAGATMPAIRRVGDEPSQIGPYRLHTHLGGGGMGRVFLGSSPGGLTVAVKAVHPDLADDPAFRRRFAAEVEAARRVGGFYTAQVVDADPDGDPPWLATAYIPGPSLHEAVRDHGPLPPASVAALGAGLAEGLMAVHRCRLVHRDLKPGNVILADDGPRVIDFGIARALDAASATRTSAILGTAAFMSPEQVRGEEVGPPTDVFALGCVLAYASTGRSPFGEGPAYAVTHRVVYDAPDLSALPAPLSDQVGACLVKAPDARPGLDRVLAELAAMAPSDRGRNGGRWLPEAVTEVIKLRETRPLEADPVGRPPASRNGGQSSGMKPGPPPPGRRPAAGTAAAVMASPCLLTVPAIPFAAAYAVNVGMATSGEAAVQAVLCSVSAIVLAIGALLVLLRNTAGRWLIMAGGTGLALQALRFIVLFPEVGLSPAHRGCPRRHHCHCGCVRAPGRAPVFGGLGSTAGKAPCRPRHGGRATSRGALRPSGKGPIGRLSSSATAHRSLERGWTSPSSGGSTRGCALLGGLDRPPGTPVQPCPQSSAATSRVTVPASASMRTSSWKSTWIPPQSWNAFSPRSSRRYRAVAVRSGPNTCEFRAASRPLGTSPYCPAQVPSRSAAAAGLIGA</sequence>
<dbReference type="InterPro" id="IPR000719">
    <property type="entry name" value="Prot_kinase_dom"/>
</dbReference>
<dbReference type="Gene3D" id="3.30.200.20">
    <property type="entry name" value="Phosphorylase Kinase, domain 1"/>
    <property type="match status" value="1"/>
</dbReference>
<evidence type="ECO:0000256" key="3">
    <source>
        <dbReference type="ARBA" id="ARBA00022777"/>
    </source>
</evidence>
<feature type="compositionally biased region" description="Polar residues" evidence="6">
    <location>
        <begin position="596"/>
        <end position="606"/>
    </location>
</feature>